<dbReference type="Gene3D" id="1.20.5.4130">
    <property type="match status" value="1"/>
</dbReference>
<dbReference type="Pfam" id="PF14432">
    <property type="entry name" value="DYW_deaminase"/>
    <property type="match status" value="1"/>
</dbReference>
<keyword evidence="6" id="KW-0611">Plant defense</keyword>
<evidence type="ECO:0000256" key="4">
    <source>
        <dbReference type="ARBA" id="ARBA00022737"/>
    </source>
</evidence>
<name>A0ABC8SW93_9AQUA</name>
<protein>
    <submittedName>
        <fullName evidence="15">Uncharacterized protein</fullName>
    </submittedName>
</protein>
<dbReference type="InterPro" id="IPR032675">
    <property type="entry name" value="LRR_dom_sf"/>
</dbReference>
<dbReference type="Pfam" id="PF20431">
    <property type="entry name" value="E_motif"/>
    <property type="match status" value="1"/>
</dbReference>
<evidence type="ECO:0000313" key="16">
    <source>
        <dbReference type="Proteomes" id="UP001642360"/>
    </source>
</evidence>
<evidence type="ECO:0000256" key="2">
    <source>
        <dbReference type="ARBA" id="ARBA00008894"/>
    </source>
</evidence>
<dbReference type="SUPFAM" id="SSF52058">
    <property type="entry name" value="L domain-like"/>
    <property type="match status" value="1"/>
</dbReference>
<evidence type="ECO:0000259" key="12">
    <source>
        <dbReference type="Pfam" id="PF18052"/>
    </source>
</evidence>
<dbReference type="Gene3D" id="3.80.10.10">
    <property type="entry name" value="Ribonuclease Inhibitor"/>
    <property type="match status" value="1"/>
</dbReference>
<proteinExistence type="inferred from homology"/>
<feature type="domain" description="Disease resistance N-terminal" evidence="12">
    <location>
        <begin position="27"/>
        <end position="98"/>
    </location>
</feature>
<feature type="region of interest" description="Disordered" evidence="9">
    <location>
        <begin position="857"/>
        <end position="898"/>
    </location>
</feature>
<dbReference type="Gene3D" id="1.10.8.430">
    <property type="entry name" value="Helical domain of apoptotic protease-activating factors"/>
    <property type="match status" value="1"/>
</dbReference>
<dbReference type="InterPro" id="IPR032867">
    <property type="entry name" value="DYW_dom"/>
</dbReference>
<dbReference type="Pfam" id="PF18052">
    <property type="entry name" value="Rx_N"/>
    <property type="match status" value="1"/>
</dbReference>
<evidence type="ECO:0000259" key="14">
    <source>
        <dbReference type="Pfam" id="PF23598"/>
    </source>
</evidence>
<dbReference type="FunFam" id="1.10.10.10:FF:000322">
    <property type="entry name" value="Probable disease resistance protein At1g63360"/>
    <property type="match status" value="1"/>
</dbReference>
<comment type="similarity">
    <text evidence="2">Belongs to the disease resistance NB-LRR family.</text>
</comment>
<evidence type="ECO:0000256" key="8">
    <source>
        <dbReference type="PROSITE-ProRule" id="PRU00708"/>
    </source>
</evidence>
<dbReference type="InterPro" id="IPR044974">
    <property type="entry name" value="Disease_R_plants"/>
</dbReference>
<accession>A0ABC8SW93</accession>
<evidence type="ECO:0000259" key="13">
    <source>
        <dbReference type="Pfam" id="PF23559"/>
    </source>
</evidence>
<feature type="domain" description="Disease resistance R13L4/SHOC-2-like LRR" evidence="14">
    <location>
        <begin position="557"/>
        <end position="779"/>
    </location>
</feature>
<organism evidence="15 16">
    <name type="scientific">Ilex paraguariensis</name>
    <name type="common">yerba mate</name>
    <dbReference type="NCBI Taxonomy" id="185542"/>
    <lineage>
        <taxon>Eukaryota</taxon>
        <taxon>Viridiplantae</taxon>
        <taxon>Streptophyta</taxon>
        <taxon>Embryophyta</taxon>
        <taxon>Tracheophyta</taxon>
        <taxon>Spermatophyta</taxon>
        <taxon>Magnoliopsida</taxon>
        <taxon>eudicotyledons</taxon>
        <taxon>Gunneridae</taxon>
        <taxon>Pentapetalae</taxon>
        <taxon>asterids</taxon>
        <taxon>campanulids</taxon>
        <taxon>Aquifoliales</taxon>
        <taxon>Aquifoliaceae</taxon>
        <taxon>Ilex</taxon>
    </lineage>
</organism>
<keyword evidence="16" id="KW-1185">Reference proteome</keyword>
<sequence>MVEDALAETAIALLVKDLPSAVHILGQDLLQFQTRFKKIKKDLTIMRAFLTDTDKLKGTLKTLEVTSDELRELIYEADDLVMDCRIRAEYPKSKGSFSCCHLSSRELFFRYQTGKKLINISKQFEQMQPTLKVYLEAAARFNSEGSRGEMRRSSQVFKQSEIVGLTEDAKRIKGWILPRNKELHYIGIVGMGGLGKTTIAQKIFNDKEVKARFQERIWVPVSENANVYEILKSILKQLRADDQATSDLPHKICQVLSDKTYLIVLDDVWNIKNGWWETISIGLPSTEEHSGCIIITSRIVDVVKDMGVMETRVHQPKLLDEEEGWSLLCKVAFKSKKQGSTNSNLEKIGKEIVTKCGGLPLAIKAIGGSLSSKNSSIPEWDRICKTFRAKIATENNNSVMASLQLSYDELPTHLKHCILCFSIYPEDHEISTEQLVRWWVGEGFVYEEDTETARDMADCYLAELISRCLVEVIQRRSYDGRIYSCKMHDMVRDLMIKIAREETFSSFDRGNKHIPAIDTRRLGATSEMNLHLLQGNSKIRALLCMESCLIHLNRSSGLAMVKSLRVLDLSHIKLNKNTTMRDLWHWITFQKRLAYLKLCNVANLVELPDSIEKLWGLQILILGECKKLNKLSALITTLPKLTVLDVGNCSLLKCLPQGLSRLSNLQELYGFKIASQTDAEGCPLDELRGLSHLRVLRIEIEAESIILDKEVTALAQLQKLRVLSINAGDCVDKNILEKLEKLSPPTCLEELYLGHYFGNNTPQWINPISLPQLQYLCIEDSRVLEDTHTDFWGNKDNRWKVKGLCLKFLPRLKIEWATVLSAMSELNFLEVSHCNSLQSFPCDVRALGYWRKGEEEEDIKMEETKEEEIKKEEKEEDKDIIKEETEEEEIKKEEEGNGSSAVEIGRAVHGHIFRHGFESDMFVQNGLVALYTKCGQIEKAQMVFDGLDDIELLFRGLRLYMDVEDLEQGKCVRGFVIKIGLELELDLRIFLTAMYAKCGQPMVANFLFDQMEVSNVILWNAMISGYSKNGYANEAVELFWKMTSKNIRQDDVMVRSSLEQERCGSVELARKVFGEYAAERLFSLDPLNTRHYLQVSNLYASVRLWDGVAKVRILMKERRLSRDLGYSMIDINGKLQVFRMGDKSHPRSKEIFKELDRLERWLKEAGFLPDTDYVLHDLNNEDKEDTLCNHSERLSIAYGLISTPLELHLG</sequence>
<dbReference type="FunFam" id="3.40.50.300:FF:001091">
    <property type="entry name" value="Probable disease resistance protein At1g61300"/>
    <property type="match status" value="1"/>
</dbReference>
<dbReference type="InterPro" id="IPR011990">
    <property type="entry name" value="TPR-like_helical_dom_sf"/>
</dbReference>
<feature type="compositionally biased region" description="Basic and acidic residues" evidence="9">
    <location>
        <begin position="861"/>
        <end position="895"/>
    </location>
</feature>
<dbReference type="FunFam" id="1.10.8.430:FF:000003">
    <property type="entry name" value="Probable disease resistance protein At5g66910"/>
    <property type="match status" value="1"/>
</dbReference>
<keyword evidence="7" id="KW-0067">ATP-binding</keyword>
<dbReference type="InterPro" id="IPR002885">
    <property type="entry name" value="PPR_rpt"/>
</dbReference>
<gene>
    <name evidence="15" type="ORF">ILEXP_LOCUS30186</name>
</gene>
<feature type="domain" description="NB-ARC" evidence="10">
    <location>
        <begin position="169"/>
        <end position="336"/>
    </location>
</feature>
<comment type="similarity">
    <text evidence="1">Belongs to the PPR family. PCMP-H subfamily.</text>
</comment>
<dbReference type="Pfam" id="PF01535">
    <property type="entry name" value="PPR"/>
    <property type="match status" value="1"/>
</dbReference>
<dbReference type="PANTHER" id="PTHR23155:SF759">
    <property type="entry name" value="AAA+ ATPASE DOMAIN-CONTAINING PROTEIN"/>
    <property type="match status" value="1"/>
</dbReference>
<dbReference type="InterPro" id="IPR042197">
    <property type="entry name" value="Apaf_helical"/>
</dbReference>
<dbReference type="PANTHER" id="PTHR23155">
    <property type="entry name" value="DISEASE RESISTANCE PROTEIN RP"/>
    <property type="match status" value="1"/>
</dbReference>
<feature type="domain" description="DYW" evidence="11">
    <location>
        <begin position="1166"/>
        <end position="1204"/>
    </location>
</feature>
<evidence type="ECO:0000256" key="1">
    <source>
        <dbReference type="ARBA" id="ARBA00006643"/>
    </source>
</evidence>
<keyword evidence="5" id="KW-0547">Nucleotide-binding</keyword>
<evidence type="ECO:0000256" key="5">
    <source>
        <dbReference type="ARBA" id="ARBA00022741"/>
    </source>
</evidence>
<dbReference type="PROSITE" id="PS51375">
    <property type="entry name" value="PPR"/>
    <property type="match status" value="1"/>
</dbReference>
<dbReference type="InterPro" id="IPR058922">
    <property type="entry name" value="WHD_DRP"/>
</dbReference>
<dbReference type="AlphaFoldDB" id="A0ABC8SW93"/>
<evidence type="ECO:0000256" key="6">
    <source>
        <dbReference type="ARBA" id="ARBA00022821"/>
    </source>
</evidence>
<evidence type="ECO:0000256" key="3">
    <source>
        <dbReference type="ARBA" id="ARBA00022614"/>
    </source>
</evidence>
<dbReference type="EMBL" id="CAUOFW020003669">
    <property type="protein sequence ID" value="CAK9161389.1"/>
    <property type="molecule type" value="Genomic_DNA"/>
</dbReference>
<dbReference type="Proteomes" id="UP001642360">
    <property type="component" value="Unassembled WGS sequence"/>
</dbReference>
<dbReference type="InterPro" id="IPR055414">
    <property type="entry name" value="LRR_R13L4/SHOC2-like"/>
</dbReference>
<dbReference type="Pfam" id="PF23559">
    <property type="entry name" value="WHD_DRP"/>
    <property type="match status" value="1"/>
</dbReference>
<evidence type="ECO:0000259" key="10">
    <source>
        <dbReference type="Pfam" id="PF00931"/>
    </source>
</evidence>
<dbReference type="InterPro" id="IPR041118">
    <property type="entry name" value="Rx_N"/>
</dbReference>
<keyword evidence="3" id="KW-0433">Leucine-rich repeat</keyword>
<comment type="caution">
    <text evidence="15">The sequence shown here is derived from an EMBL/GenBank/DDBJ whole genome shotgun (WGS) entry which is preliminary data.</text>
</comment>
<dbReference type="NCBIfam" id="TIGR00756">
    <property type="entry name" value="PPR"/>
    <property type="match status" value="1"/>
</dbReference>
<feature type="repeat" description="PPR" evidence="8">
    <location>
        <begin position="1015"/>
        <end position="1049"/>
    </location>
</feature>
<dbReference type="PRINTS" id="PR00364">
    <property type="entry name" value="DISEASERSIST"/>
</dbReference>
<evidence type="ECO:0000256" key="7">
    <source>
        <dbReference type="ARBA" id="ARBA00022840"/>
    </source>
</evidence>
<dbReference type="InterPro" id="IPR046848">
    <property type="entry name" value="E_motif"/>
</dbReference>
<feature type="domain" description="Disease resistance protein winged helix" evidence="13">
    <location>
        <begin position="423"/>
        <end position="494"/>
    </location>
</feature>
<dbReference type="Gene3D" id="3.40.50.300">
    <property type="entry name" value="P-loop containing nucleotide triphosphate hydrolases"/>
    <property type="match status" value="1"/>
</dbReference>
<dbReference type="Pfam" id="PF00931">
    <property type="entry name" value="NB-ARC"/>
    <property type="match status" value="1"/>
</dbReference>
<evidence type="ECO:0000256" key="9">
    <source>
        <dbReference type="SAM" id="MobiDB-lite"/>
    </source>
</evidence>
<dbReference type="GO" id="GO:0005524">
    <property type="term" value="F:ATP binding"/>
    <property type="evidence" value="ECO:0007669"/>
    <property type="project" value="UniProtKB-KW"/>
</dbReference>
<dbReference type="SUPFAM" id="SSF52540">
    <property type="entry name" value="P-loop containing nucleoside triphosphate hydrolases"/>
    <property type="match status" value="1"/>
</dbReference>
<evidence type="ECO:0000313" key="15">
    <source>
        <dbReference type="EMBL" id="CAK9161389.1"/>
    </source>
</evidence>
<dbReference type="InterPro" id="IPR036388">
    <property type="entry name" value="WH-like_DNA-bd_sf"/>
</dbReference>
<dbReference type="InterPro" id="IPR002182">
    <property type="entry name" value="NB-ARC"/>
</dbReference>
<evidence type="ECO:0000259" key="11">
    <source>
        <dbReference type="Pfam" id="PF14432"/>
    </source>
</evidence>
<dbReference type="InterPro" id="IPR027417">
    <property type="entry name" value="P-loop_NTPase"/>
</dbReference>
<keyword evidence="4" id="KW-0677">Repeat</keyword>
<dbReference type="GO" id="GO:0051607">
    <property type="term" value="P:defense response to virus"/>
    <property type="evidence" value="ECO:0007669"/>
    <property type="project" value="UniProtKB-ARBA"/>
</dbReference>
<dbReference type="Gene3D" id="1.10.10.10">
    <property type="entry name" value="Winged helix-like DNA-binding domain superfamily/Winged helix DNA-binding domain"/>
    <property type="match status" value="1"/>
</dbReference>
<reference evidence="15 16" key="1">
    <citation type="submission" date="2024-02" db="EMBL/GenBank/DDBJ databases">
        <authorList>
            <person name="Vignale AGUSTIN F."/>
            <person name="Sosa J E."/>
            <person name="Modenutti C."/>
        </authorList>
    </citation>
    <scope>NUCLEOTIDE SEQUENCE [LARGE SCALE GENOMIC DNA]</scope>
</reference>
<dbReference type="Pfam" id="PF23598">
    <property type="entry name" value="LRR_14"/>
    <property type="match status" value="1"/>
</dbReference>
<dbReference type="Gene3D" id="1.25.40.10">
    <property type="entry name" value="Tetratricopeptide repeat domain"/>
    <property type="match status" value="1"/>
</dbReference>